<dbReference type="InterPro" id="IPR018535">
    <property type="entry name" value="DUF1996"/>
</dbReference>
<accession>A0A0G4N1B3</accession>
<dbReference type="Proteomes" id="UP000045706">
    <property type="component" value="Unassembled WGS sequence"/>
</dbReference>
<sequence>MFSIPLRISFLFVFVLQCLQPLVSAEFRVTCAPFKRERIDPLATPGKENGHMHTFFGSRGIGPDAVTADELRASCGSCNVQADRSSYWIPTLYYVSKNATVPVKVAIFHVYYHGQNADRRPFPADFSIISGNPNLTEDEARAQGGIGMEWRFDDSSEEKEAWQLPKQKGSGWLRGNIGFPTSVVRDESLGRYRECASKTETGCFNVLRMFFAIWYDLRTTGLTLRTARTLLFRPEGVSHTYHGDFINGWEPSMAEQIVRDTKNYVQAGETIGGEAGVALSPACQKLDEEGPSLRDLDWDAMVAAKAGHGTVELGVYGHDLTITDGQSMNATFSGRWGEEAAAAGAEGDRPAGNADAAAPAATSAVSVVRRPVGSSVAAADASASGVGRAEFAGVTAEASSAAAAETTGASSASDALPTASADALSSVAFLPGESTTVISWVETRKPVSTACAKKNKKRAVKLEL</sequence>
<dbReference type="AlphaFoldDB" id="A0A0G4N1B3"/>
<dbReference type="PANTHER" id="PTHR43662:SF12">
    <property type="entry name" value="DUF1996 DOMAIN-CONTAINING PROTEIN-RELATED"/>
    <property type="match status" value="1"/>
</dbReference>
<dbReference type="PANTHER" id="PTHR43662">
    <property type="match status" value="1"/>
</dbReference>
<keyword evidence="1" id="KW-0732">Signal</keyword>
<feature type="chain" id="PRO_5002567534" description="DUF1996 domain-containing protein" evidence="1">
    <location>
        <begin position="26"/>
        <end position="464"/>
    </location>
</feature>
<evidence type="ECO:0000313" key="4">
    <source>
        <dbReference type="Proteomes" id="UP000045706"/>
    </source>
</evidence>
<gene>
    <name evidence="3" type="ORF">BN1723_004737</name>
</gene>
<evidence type="ECO:0000313" key="3">
    <source>
        <dbReference type="EMBL" id="CRK40120.1"/>
    </source>
</evidence>
<dbReference type="EMBL" id="CVQI01031941">
    <property type="protein sequence ID" value="CRK40120.1"/>
    <property type="molecule type" value="Genomic_DNA"/>
</dbReference>
<dbReference type="Pfam" id="PF09362">
    <property type="entry name" value="DUF1996"/>
    <property type="match status" value="1"/>
</dbReference>
<name>A0A0G4N1B3_VERLO</name>
<protein>
    <recommendedName>
        <fullName evidence="2">DUF1996 domain-containing protein</fullName>
    </recommendedName>
</protein>
<evidence type="ECO:0000259" key="2">
    <source>
        <dbReference type="Pfam" id="PF09362"/>
    </source>
</evidence>
<reference evidence="4" key="1">
    <citation type="submission" date="2015-05" db="EMBL/GenBank/DDBJ databases">
        <authorList>
            <person name="Fogelqvist Johan"/>
        </authorList>
    </citation>
    <scope>NUCLEOTIDE SEQUENCE [LARGE SCALE GENOMIC DNA]</scope>
</reference>
<proteinExistence type="predicted"/>
<feature type="signal peptide" evidence="1">
    <location>
        <begin position="1"/>
        <end position="25"/>
    </location>
</feature>
<evidence type="ECO:0000256" key="1">
    <source>
        <dbReference type="SAM" id="SignalP"/>
    </source>
</evidence>
<organism evidence="3 4">
    <name type="scientific">Verticillium longisporum</name>
    <name type="common">Verticillium dahliae var. longisporum</name>
    <dbReference type="NCBI Taxonomy" id="100787"/>
    <lineage>
        <taxon>Eukaryota</taxon>
        <taxon>Fungi</taxon>
        <taxon>Dikarya</taxon>
        <taxon>Ascomycota</taxon>
        <taxon>Pezizomycotina</taxon>
        <taxon>Sordariomycetes</taxon>
        <taxon>Hypocreomycetidae</taxon>
        <taxon>Glomerellales</taxon>
        <taxon>Plectosphaerellaceae</taxon>
        <taxon>Verticillium</taxon>
    </lineage>
</organism>
<feature type="domain" description="DUF1996" evidence="2">
    <location>
        <begin position="40"/>
        <end position="249"/>
    </location>
</feature>